<comment type="caution">
    <text evidence="3">The sequence shown here is derived from an EMBL/GenBank/DDBJ whole genome shotgun (WGS) entry which is preliminary data.</text>
</comment>
<dbReference type="Gene3D" id="2.170.260.10">
    <property type="entry name" value="paz domain"/>
    <property type="match status" value="1"/>
</dbReference>
<dbReference type="SUPFAM" id="SSF101690">
    <property type="entry name" value="PAZ domain"/>
    <property type="match status" value="2"/>
</dbReference>
<dbReference type="InterPro" id="IPR036085">
    <property type="entry name" value="PAZ_dom_sf"/>
</dbReference>
<gene>
    <name evidence="3" type="primary">AGO1B</name>
    <name evidence="3" type="ORF">LHYA1_G001809</name>
</gene>
<dbReference type="OrthoDB" id="10252740at2759"/>
<dbReference type="GeneID" id="41982007"/>
<feature type="domain" description="Piwi" evidence="2">
    <location>
        <begin position="654"/>
        <end position="974"/>
    </location>
</feature>
<dbReference type="SMART" id="SM01163">
    <property type="entry name" value="DUF1785"/>
    <property type="match status" value="1"/>
</dbReference>
<dbReference type="RefSeq" id="XP_031008170.1">
    <property type="nucleotide sequence ID" value="XM_031146788.1"/>
</dbReference>
<feature type="compositionally biased region" description="Gly residues" evidence="1">
    <location>
        <begin position="32"/>
        <end position="46"/>
    </location>
</feature>
<dbReference type="Gene3D" id="3.40.50.2300">
    <property type="match status" value="1"/>
</dbReference>
<feature type="region of interest" description="Disordered" evidence="1">
    <location>
        <begin position="1"/>
        <end position="64"/>
    </location>
</feature>
<dbReference type="PROSITE" id="PS50822">
    <property type="entry name" value="PIWI"/>
    <property type="match status" value="1"/>
</dbReference>
<evidence type="ECO:0000259" key="2">
    <source>
        <dbReference type="PROSITE" id="PS50822"/>
    </source>
</evidence>
<dbReference type="Proteomes" id="UP000431533">
    <property type="component" value="Unassembled WGS sequence"/>
</dbReference>
<dbReference type="InterPro" id="IPR012337">
    <property type="entry name" value="RNaseH-like_sf"/>
</dbReference>
<dbReference type="Pfam" id="PF16488">
    <property type="entry name" value="ArgoL2"/>
    <property type="match status" value="1"/>
</dbReference>
<sequence>MSGQGYRGRGGGRGGSDRGGGGYRGGGDRGGFRGGRGGGGGGGGGSAPAVVFRDPNAPLAPPDGQVMNIENAYMKNATAGGLQQAMAKMSLNDGQFPSRPGHGTQGKKIAVYANYFKVGVPQNLTLTRYSVEVQPEVKGKKLGRVFQLLLELPEFASAGGLASDLRSMIVARTPLGIQDGHIIQIPYLAEGQDEPLARAITYTVRIITPLSFSISDLTAYLSSTNPNAPPFTQKAEAIQVLNVLFGHYPQVHDGIVSIGQNRHFSISRGQANAHNITVLGGGLESLRGYFQSVRPATGGILLNVNVTHGVFIEPLSLDVLYGRLGSGNKLTLQKKLKLIRVKVTHLPGKTLKKTNEEVPRVKTIFGLAHPQDGRGEDHPPKIADFGAGPKGVSFWLSEVPPAAKGAKPQGKKGAGSALPSNTYITVFDYFRKKYPQIRLEERNPVVNVGNREHPSYLPAEVCVLLPGQTIKRRLSPDQTQQMITFACRKPNQNGDSIVTDGKAVLGLNPQANAMTARFGLTIGASLITVAARVLVPPAIKYKDARQKETSVLPRFGSWNMANIKFHTGSHLGKWTSIVFTSTRRGPSFGVNHVMPTISRFGEFLTRSGINATGMIPVTPPEIGLSDGDDVGNNEKIGNIIRAMYVAKVNPRPNFILCVIPYNDVAIYNSIKNYADTKAGINTVCVVAPKFMKEQRQEQYFGNVSLKFNLKAGGINQTLDPAKLGVVSEGKTMVVGLDVTHPSPGSKDTAPSIAGIVASVDRVLGQWPADFRIQESRKETVSGLYDMFLGRLNLWAKKNKGSLPENIIMYRDGVSEGQYQLLLDQELPQIRNACRQKYPAQATKSGFPKISIIVCGKRHHTRFYPTTEANADRSSNCEPGTVVDRGVTEVNGWDFFIQPHACLQGTARPGHYYVILDEIFRGRQVKAPLQNPADSLEDLTFNMCHLFGRATKAVSLCPPAYYADLLCTRLRCYLADQYDPNDSSATASVTSSATNLSTFDVQIPENMKDSMFYI</sequence>
<dbReference type="InterPro" id="IPR045246">
    <property type="entry name" value="Piwi_ago-like"/>
</dbReference>
<dbReference type="CDD" id="cd02846">
    <property type="entry name" value="PAZ_argonaute_like"/>
    <property type="match status" value="1"/>
</dbReference>
<dbReference type="Pfam" id="PF02170">
    <property type="entry name" value="PAZ"/>
    <property type="match status" value="1"/>
</dbReference>
<dbReference type="SMART" id="SM00950">
    <property type="entry name" value="Piwi"/>
    <property type="match status" value="1"/>
</dbReference>
<dbReference type="InterPro" id="IPR003100">
    <property type="entry name" value="PAZ_dom"/>
</dbReference>
<dbReference type="Pfam" id="PF02171">
    <property type="entry name" value="Piwi"/>
    <property type="match status" value="1"/>
</dbReference>
<dbReference type="Pfam" id="PF08699">
    <property type="entry name" value="ArgoL1"/>
    <property type="match status" value="1"/>
</dbReference>
<dbReference type="InterPro" id="IPR014811">
    <property type="entry name" value="ArgoL1"/>
</dbReference>
<dbReference type="Gene3D" id="3.30.420.10">
    <property type="entry name" value="Ribonuclease H-like superfamily/Ribonuclease H"/>
    <property type="match status" value="1"/>
</dbReference>
<evidence type="ECO:0000256" key="1">
    <source>
        <dbReference type="SAM" id="MobiDB-lite"/>
    </source>
</evidence>
<dbReference type="PANTHER" id="PTHR22891">
    <property type="entry name" value="EUKARYOTIC TRANSLATION INITIATION FACTOR 2C"/>
    <property type="match status" value="1"/>
</dbReference>
<dbReference type="InterPro" id="IPR032472">
    <property type="entry name" value="ArgoL2"/>
</dbReference>
<dbReference type="CDD" id="cd04657">
    <property type="entry name" value="Piwi_ago-like"/>
    <property type="match status" value="1"/>
</dbReference>
<dbReference type="InterPro" id="IPR036397">
    <property type="entry name" value="RNaseH_sf"/>
</dbReference>
<feature type="compositionally biased region" description="Gly residues" evidence="1">
    <location>
        <begin position="1"/>
        <end position="25"/>
    </location>
</feature>
<dbReference type="InterPro" id="IPR032474">
    <property type="entry name" value="Argonaute_N"/>
</dbReference>
<dbReference type="InterPro" id="IPR003165">
    <property type="entry name" value="Piwi"/>
</dbReference>
<keyword evidence="4" id="KW-1185">Reference proteome</keyword>
<organism evidence="3 4">
    <name type="scientific">Lachnellula hyalina</name>
    <dbReference type="NCBI Taxonomy" id="1316788"/>
    <lineage>
        <taxon>Eukaryota</taxon>
        <taxon>Fungi</taxon>
        <taxon>Dikarya</taxon>
        <taxon>Ascomycota</taxon>
        <taxon>Pezizomycotina</taxon>
        <taxon>Leotiomycetes</taxon>
        <taxon>Helotiales</taxon>
        <taxon>Lachnaceae</taxon>
        <taxon>Lachnellula</taxon>
    </lineage>
</organism>
<evidence type="ECO:0000313" key="4">
    <source>
        <dbReference type="Proteomes" id="UP000431533"/>
    </source>
</evidence>
<reference evidence="3 4" key="1">
    <citation type="submission" date="2018-05" db="EMBL/GenBank/DDBJ databases">
        <title>Genome sequencing and assembly of the regulated plant pathogen Lachnellula willkommii and related sister species for the development of diagnostic species identification markers.</title>
        <authorList>
            <person name="Giroux E."/>
            <person name="Bilodeau G."/>
        </authorList>
    </citation>
    <scope>NUCLEOTIDE SEQUENCE [LARGE SCALE GENOMIC DNA]</scope>
    <source>
        <strain evidence="3 4">CBS 185.66</strain>
    </source>
</reference>
<dbReference type="GO" id="GO:0003723">
    <property type="term" value="F:RNA binding"/>
    <property type="evidence" value="ECO:0007669"/>
    <property type="project" value="InterPro"/>
</dbReference>
<protein>
    <submittedName>
        <fullName evidence="3">Protein argonaute 1B</fullName>
    </submittedName>
</protein>
<accession>A0A8H8U0W3</accession>
<dbReference type="EMBL" id="QGMH01000018">
    <property type="protein sequence ID" value="TVY29383.1"/>
    <property type="molecule type" value="Genomic_DNA"/>
</dbReference>
<dbReference type="AlphaFoldDB" id="A0A8H8U0W3"/>
<dbReference type="SUPFAM" id="SSF53098">
    <property type="entry name" value="Ribonuclease H-like"/>
    <property type="match status" value="1"/>
</dbReference>
<evidence type="ECO:0000313" key="3">
    <source>
        <dbReference type="EMBL" id="TVY29383.1"/>
    </source>
</evidence>
<proteinExistence type="predicted"/>
<dbReference type="Pfam" id="PF16486">
    <property type="entry name" value="ArgoN"/>
    <property type="match status" value="1"/>
</dbReference>
<name>A0A8H8U0W3_9HELO</name>